<dbReference type="Gene3D" id="3.30.40.10">
    <property type="entry name" value="Zinc/RING finger domain, C3HC4 (zinc finger)"/>
    <property type="match status" value="1"/>
</dbReference>
<evidence type="ECO:0000259" key="5">
    <source>
        <dbReference type="PROSITE" id="PS50908"/>
    </source>
</evidence>
<sequence length="274" mass="31324">MTSNRGLSESIETELEVIEAIYLEDITVEVNQSADRLATICVNVCPKTGHNTDHQLVRLTLVIGIHQNYPNKWPDIEFKNIRGLTDDKIEIIKSSIDSVCEEKGSEPMLYDIIEKAMDVLTTLNDPMGNRCAICLYDFTTNDEIMRNECFHHLHCRCFADYVSTKMTHKTQELNNSKRTVSVSELLVQCPVCRVDLKTSDLRGYVDPNQYSTPDLSNEPLEDESVIIEEAKKNVTKFHPIYEKQLKNGGIIDIESEKNKFFIRISENNEETDVS</sequence>
<dbReference type="InterPro" id="IPR016135">
    <property type="entry name" value="UBQ-conjugating_enzyme/RWD"/>
</dbReference>
<evidence type="ECO:0000313" key="6">
    <source>
        <dbReference type="EMBL" id="CAD7628361.1"/>
    </source>
</evidence>
<dbReference type="PROSITE" id="PS50089">
    <property type="entry name" value="ZF_RING_2"/>
    <property type="match status" value="1"/>
</dbReference>
<dbReference type="CDD" id="cd23818">
    <property type="entry name" value="RWD_RNF25"/>
    <property type="match status" value="1"/>
</dbReference>
<dbReference type="EMBL" id="CAJPIZ010005630">
    <property type="protein sequence ID" value="CAG2108791.1"/>
    <property type="molecule type" value="Genomic_DNA"/>
</dbReference>
<dbReference type="GO" id="GO:0008270">
    <property type="term" value="F:zinc ion binding"/>
    <property type="evidence" value="ECO:0007669"/>
    <property type="project" value="UniProtKB-KW"/>
</dbReference>
<organism evidence="6">
    <name type="scientific">Medioppia subpectinata</name>
    <dbReference type="NCBI Taxonomy" id="1979941"/>
    <lineage>
        <taxon>Eukaryota</taxon>
        <taxon>Metazoa</taxon>
        <taxon>Ecdysozoa</taxon>
        <taxon>Arthropoda</taxon>
        <taxon>Chelicerata</taxon>
        <taxon>Arachnida</taxon>
        <taxon>Acari</taxon>
        <taxon>Acariformes</taxon>
        <taxon>Sarcoptiformes</taxon>
        <taxon>Oribatida</taxon>
        <taxon>Brachypylina</taxon>
        <taxon>Oppioidea</taxon>
        <taxon>Oppiidae</taxon>
        <taxon>Medioppia</taxon>
    </lineage>
</organism>
<dbReference type="InterPro" id="IPR039133">
    <property type="entry name" value="RNF25"/>
</dbReference>
<dbReference type="SMART" id="SM00591">
    <property type="entry name" value="RWD"/>
    <property type="match status" value="1"/>
</dbReference>
<dbReference type="GO" id="GO:0010468">
    <property type="term" value="P:regulation of gene expression"/>
    <property type="evidence" value="ECO:0007669"/>
    <property type="project" value="UniProtKB-ARBA"/>
</dbReference>
<dbReference type="InterPro" id="IPR001841">
    <property type="entry name" value="Znf_RING"/>
</dbReference>
<keyword evidence="2" id="KW-0862">Zinc</keyword>
<evidence type="ECO:0000259" key="4">
    <source>
        <dbReference type="PROSITE" id="PS50089"/>
    </source>
</evidence>
<dbReference type="GO" id="GO:0005634">
    <property type="term" value="C:nucleus"/>
    <property type="evidence" value="ECO:0007669"/>
    <property type="project" value="TreeGrafter"/>
</dbReference>
<keyword evidence="1 3" id="KW-0863">Zinc-finger</keyword>
<dbReference type="PANTHER" id="PTHR13198:SF4">
    <property type="entry name" value="E3 UBIQUITIN-PROTEIN LIGASE RNF25"/>
    <property type="match status" value="1"/>
</dbReference>
<name>A0A7R9KSU2_9ACAR</name>
<dbReference type="GO" id="GO:0061630">
    <property type="term" value="F:ubiquitin protein ligase activity"/>
    <property type="evidence" value="ECO:0007669"/>
    <property type="project" value="InterPro"/>
</dbReference>
<evidence type="ECO:0000256" key="1">
    <source>
        <dbReference type="ARBA" id="ARBA00022771"/>
    </source>
</evidence>
<dbReference type="EMBL" id="OC860205">
    <property type="protein sequence ID" value="CAD7628361.1"/>
    <property type="molecule type" value="Genomic_DNA"/>
</dbReference>
<evidence type="ECO:0000313" key="7">
    <source>
        <dbReference type="Proteomes" id="UP000759131"/>
    </source>
</evidence>
<dbReference type="Gene3D" id="3.10.110.10">
    <property type="entry name" value="Ubiquitin Conjugating Enzyme"/>
    <property type="match status" value="1"/>
</dbReference>
<dbReference type="SUPFAM" id="SSF54495">
    <property type="entry name" value="UBC-like"/>
    <property type="match status" value="1"/>
</dbReference>
<feature type="domain" description="RWD" evidence="5">
    <location>
        <begin position="13"/>
        <end position="123"/>
    </location>
</feature>
<dbReference type="SMART" id="SM00184">
    <property type="entry name" value="RING"/>
    <property type="match status" value="1"/>
</dbReference>
<proteinExistence type="predicted"/>
<evidence type="ECO:0000256" key="2">
    <source>
        <dbReference type="ARBA" id="ARBA00022833"/>
    </source>
</evidence>
<dbReference type="GO" id="GO:0009893">
    <property type="term" value="P:positive regulation of metabolic process"/>
    <property type="evidence" value="ECO:0007669"/>
    <property type="project" value="UniProtKB-ARBA"/>
</dbReference>
<dbReference type="GO" id="GO:0033554">
    <property type="term" value="P:cellular response to stress"/>
    <property type="evidence" value="ECO:0007669"/>
    <property type="project" value="UniProtKB-ARBA"/>
</dbReference>
<dbReference type="PANTHER" id="PTHR13198">
    <property type="entry name" value="RING FINGER PROTEIN 25"/>
    <property type="match status" value="1"/>
</dbReference>
<evidence type="ECO:0000256" key="3">
    <source>
        <dbReference type="PROSITE-ProRule" id="PRU00175"/>
    </source>
</evidence>
<dbReference type="InterPro" id="IPR013083">
    <property type="entry name" value="Znf_RING/FYVE/PHD"/>
</dbReference>
<gene>
    <name evidence="6" type="ORF">OSB1V03_LOCUS8783</name>
</gene>
<keyword evidence="7" id="KW-1185">Reference proteome</keyword>
<dbReference type="InterPro" id="IPR006575">
    <property type="entry name" value="RWD_dom"/>
</dbReference>
<dbReference type="PROSITE" id="PS50908">
    <property type="entry name" value="RWD"/>
    <property type="match status" value="1"/>
</dbReference>
<dbReference type="Pfam" id="PF05773">
    <property type="entry name" value="RWD"/>
    <property type="match status" value="1"/>
</dbReference>
<dbReference type="SUPFAM" id="SSF57850">
    <property type="entry name" value="RING/U-box"/>
    <property type="match status" value="1"/>
</dbReference>
<reference evidence="6" key="1">
    <citation type="submission" date="2020-11" db="EMBL/GenBank/DDBJ databases">
        <authorList>
            <person name="Tran Van P."/>
        </authorList>
    </citation>
    <scope>NUCLEOTIDE SEQUENCE</scope>
</reference>
<dbReference type="FunFam" id="3.10.110.10:FF:000050">
    <property type="entry name" value="eIF-2-alpha kinase GCN2"/>
    <property type="match status" value="1"/>
</dbReference>
<dbReference type="GO" id="GO:0051246">
    <property type="term" value="P:regulation of protein metabolic process"/>
    <property type="evidence" value="ECO:0007669"/>
    <property type="project" value="UniProtKB-ARBA"/>
</dbReference>
<protein>
    <submittedName>
        <fullName evidence="6">Uncharacterized protein</fullName>
    </submittedName>
</protein>
<keyword evidence="1 3" id="KW-0479">Metal-binding</keyword>
<dbReference type="GO" id="GO:0016567">
    <property type="term" value="P:protein ubiquitination"/>
    <property type="evidence" value="ECO:0007669"/>
    <property type="project" value="TreeGrafter"/>
</dbReference>
<feature type="domain" description="RING-type" evidence="4">
    <location>
        <begin position="131"/>
        <end position="193"/>
    </location>
</feature>
<accession>A0A7R9KSU2</accession>
<dbReference type="AlphaFoldDB" id="A0A7R9KSU2"/>
<dbReference type="OrthoDB" id="432311at2759"/>
<dbReference type="Proteomes" id="UP000759131">
    <property type="component" value="Unassembled WGS sequence"/>
</dbReference>